<dbReference type="GO" id="GO:0016020">
    <property type="term" value="C:membrane"/>
    <property type="evidence" value="ECO:0007669"/>
    <property type="project" value="UniProtKB-SubCell"/>
</dbReference>
<evidence type="ECO:0000256" key="7">
    <source>
        <dbReference type="SAM" id="Phobius"/>
    </source>
</evidence>
<keyword evidence="4 5" id="KW-0472">Membrane</keyword>
<dbReference type="InParanoid" id="E9I7U0"/>
<comment type="subcellular location">
    <subcellularLocation>
        <location evidence="1">Membrane</location>
        <topology evidence="1">Multi-pass membrane protein</topology>
    </subcellularLocation>
</comment>
<comment type="similarity">
    <text evidence="2 6">Belongs to the mitochondrial carrier (TC 2.A.29) family.</text>
</comment>
<dbReference type="EMBL" id="GL737491">
    <property type="protein sequence ID" value="EFX59940.1"/>
    <property type="molecule type" value="Genomic_DNA"/>
</dbReference>
<dbReference type="InterPro" id="IPR023395">
    <property type="entry name" value="MCP_dom_sf"/>
</dbReference>
<evidence type="ECO:0000256" key="3">
    <source>
        <dbReference type="ARBA" id="ARBA00022692"/>
    </source>
</evidence>
<evidence type="ECO:0000256" key="6">
    <source>
        <dbReference type="RuleBase" id="RU000488"/>
    </source>
</evidence>
<sequence length="59" mass="6444">MIRNFTHEGKVNLAGSLISGACAGIGFWAFIYPIDYIKTLLQGDSLTKPVYRGSIHCAQ</sequence>
<dbReference type="Gene3D" id="1.50.40.10">
    <property type="entry name" value="Mitochondrial carrier domain"/>
    <property type="match status" value="1"/>
</dbReference>
<keyword evidence="6" id="KW-0813">Transport</keyword>
<dbReference type="KEGG" id="dpx:DAPPUDRAFT_73242"/>
<dbReference type="Proteomes" id="UP000000305">
    <property type="component" value="Unassembled WGS sequence"/>
</dbReference>
<dbReference type="SUPFAM" id="SSF103506">
    <property type="entry name" value="Mitochondrial carrier"/>
    <property type="match status" value="1"/>
</dbReference>
<organism evidence="8 9">
    <name type="scientific">Daphnia pulex</name>
    <name type="common">Water flea</name>
    <dbReference type="NCBI Taxonomy" id="6669"/>
    <lineage>
        <taxon>Eukaryota</taxon>
        <taxon>Metazoa</taxon>
        <taxon>Ecdysozoa</taxon>
        <taxon>Arthropoda</taxon>
        <taxon>Crustacea</taxon>
        <taxon>Branchiopoda</taxon>
        <taxon>Diplostraca</taxon>
        <taxon>Cladocera</taxon>
        <taxon>Anomopoda</taxon>
        <taxon>Daphniidae</taxon>
        <taxon>Daphnia</taxon>
    </lineage>
</organism>
<dbReference type="OrthoDB" id="14252at2759"/>
<dbReference type="InterPro" id="IPR018108">
    <property type="entry name" value="MCP_transmembrane"/>
</dbReference>
<feature type="transmembrane region" description="Helical" evidence="7">
    <location>
        <begin position="12"/>
        <end position="31"/>
    </location>
</feature>
<evidence type="ECO:0000256" key="4">
    <source>
        <dbReference type="ARBA" id="ARBA00023136"/>
    </source>
</evidence>
<evidence type="ECO:0000256" key="1">
    <source>
        <dbReference type="ARBA" id="ARBA00004141"/>
    </source>
</evidence>
<reference evidence="8 9" key="1">
    <citation type="journal article" date="2011" name="Science">
        <title>The ecoresponsive genome of Daphnia pulex.</title>
        <authorList>
            <person name="Colbourne J.K."/>
            <person name="Pfrender M.E."/>
            <person name="Gilbert D."/>
            <person name="Thomas W.K."/>
            <person name="Tucker A."/>
            <person name="Oakley T.H."/>
            <person name="Tokishita S."/>
            <person name="Aerts A."/>
            <person name="Arnold G.J."/>
            <person name="Basu M.K."/>
            <person name="Bauer D.J."/>
            <person name="Caceres C.E."/>
            <person name="Carmel L."/>
            <person name="Casola C."/>
            <person name="Choi J.H."/>
            <person name="Detter J.C."/>
            <person name="Dong Q."/>
            <person name="Dusheyko S."/>
            <person name="Eads B.D."/>
            <person name="Frohlich T."/>
            <person name="Geiler-Samerotte K.A."/>
            <person name="Gerlach D."/>
            <person name="Hatcher P."/>
            <person name="Jogdeo S."/>
            <person name="Krijgsveld J."/>
            <person name="Kriventseva E.V."/>
            <person name="Kultz D."/>
            <person name="Laforsch C."/>
            <person name="Lindquist E."/>
            <person name="Lopez J."/>
            <person name="Manak J.R."/>
            <person name="Muller J."/>
            <person name="Pangilinan J."/>
            <person name="Patwardhan R.P."/>
            <person name="Pitluck S."/>
            <person name="Pritham E.J."/>
            <person name="Rechtsteiner A."/>
            <person name="Rho M."/>
            <person name="Rogozin I.B."/>
            <person name="Sakarya O."/>
            <person name="Salamov A."/>
            <person name="Schaack S."/>
            <person name="Shapiro H."/>
            <person name="Shiga Y."/>
            <person name="Skalitzky C."/>
            <person name="Smith Z."/>
            <person name="Souvorov A."/>
            <person name="Sung W."/>
            <person name="Tang Z."/>
            <person name="Tsuchiya D."/>
            <person name="Tu H."/>
            <person name="Vos H."/>
            <person name="Wang M."/>
            <person name="Wolf Y.I."/>
            <person name="Yamagata H."/>
            <person name="Yamada T."/>
            <person name="Ye Y."/>
            <person name="Shaw J.R."/>
            <person name="Andrews J."/>
            <person name="Crease T.J."/>
            <person name="Tang H."/>
            <person name="Lucas S.M."/>
            <person name="Robertson H.M."/>
            <person name="Bork P."/>
            <person name="Koonin E.V."/>
            <person name="Zdobnov E.M."/>
            <person name="Grigoriev I.V."/>
            <person name="Lynch M."/>
            <person name="Boore J.L."/>
        </authorList>
    </citation>
    <scope>NUCLEOTIDE SEQUENCE [LARGE SCALE GENOMIC DNA]</scope>
</reference>
<dbReference type="AlphaFoldDB" id="E9I7U0"/>
<proteinExistence type="inferred from homology"/>
<evidence type="ECO:0000313" key="9">
    <source>
        <dbReference type="Proteomes" id="UP000000305"/>
    </source>
</evidence>
<keyword evidence="9" id="KW-1185">Reference proteome</keyword>
<evidence type="ECO:0000256" key="2">
    <source>
        <dbReference type="ARBA" id="ARBA00006375"/>
    </source>
</evidence>
<dbReference type="PROSITE" id="PS50920">
    <property type="entry name" value="SOLCAR"/>
    <property type="match status" value="1"/>
</dbReference>
<keyword evidence="7" id="KW-1133">Transmembrane helix</keyword>
<evidence type="ECO:0000313" key="8">
    <source>
        <dbReference type="EMBL" id="EFX59940.1"/>
    </source>
</evidence>
<name>E9I7U0_DAPPU</name>
<dbReference type="Pfam" id="PF00153">
    <property type="entry name" value="Mito_carr"/>
    <property type="match status" value="1"/>
</dbReference>
<dbReference type="PROSITE" id="PS51257">
    <property type="entry name" value="PROKAR_LIPOPROTEIN"/>
    <property type="match status" value="1"/>
</dbReference>
<dbReference type="HOGENOM" id="CLU_2963090_0_0_1"/>
<protein>
    <submittedName>
        <fullName evidence="8">Uncharacterized protein</fullName>
    </submittedName>
</protein>
<accession>E9I7U0</accession>
<evidence type="ECO:0000256" key="5">
    <source>
        <dbReference type="PROSITE-ProRule" id="PRU00282"/>
    </source>
</evidence>
<keyword evidence="3 5" id="KW-0812">Transmembrane</keyword>
<gene>
    <name evidence="8" type="ORF">DAPPUDRAFT_73242</name>
</gene>
<feature type="repeat" description="Solcar" evidence="5">
    <location>
        <begin position="11"/>
        <end position="59"/>
    </location>
</feature>